<dbReference type="GO" id="GO:0006508">
    <property type="term" value="P:proteolysis"/>
    <property type="evidence" value="ECO:0007669"/>
    <property type="project" value="UniProtKB-KW"/>
</dbReference>
<accession>A0A2S6MY30</accession>
<evidence type="ECO:0000313" key="8">
    <source>
        <dbReference type="Proteomes" id="UP000239089"/>
    </source>
</evidence>
<evidence type="ECO:0000256" key="2">
    <source>
        <dbReference type="ARBA" id="ARBA00022670"/>
    </source>
</evidence>
<dbReference type="EMBL" id="NHSJ01000126">
    <property type="protein sequence ID" value="PPQ27249.1"/>
    <property type="molecule type" value="Genomic_DNA"/>
</dbReference>
<dbReference type="GO" id="GO:0008237">
    <property type="term" value="F:metallopeptidase activity"/>
    <property type="evidence" value="ECO:0007669"/>
    <property type="project" value="UniProtKB-KW"/>
</dbReference>
<keyword evidence="3" id="KW-0378">Hydrolase</keyword>
<proteinExistence type="inferred from homology"/>
<feature type="domain" description="Metalloprotease TldD/E N-terminal" evidence="5">
    <location>
        <begin position="46"/>
        <end position="108"/>
    </location>
</feature>
<evidence type="ECO:0000256" key="1">
    <source>
        <dbReference type="ARBA" id="ARBA00005836"/>
    </source>
</evidence>
<gene>
    <name evidence="7" type="ORF">CCR94_20690</name>
</gene>
<organism evidence="7 8">
    <name type="scientific">Rhodoblastus sphagnicola</name>
    <dbReference type="NCBI Taxonomy" id="333368"/>
    <lineage>
        <taxon>Bacteria</taxon>
        <taxon>Pseudomonadati</taxon>
        <taxon>Pseudomonadota</taxon>
        <taxon>Alphaproteobacteria</taxon>
        <taxon>Hyphomicrobiales</taxon>
        <taxon>Rhodoblastaceae</taxon>
        <taxon>Rhodoblastus</taxon>
    </lineage>
</organism>
<dbReference type="GO" id="GO:0005829">
    <property type="term" value="C:cytosol"/>
    <property type="evidence" value="ECO:0007669"/>
    <property type="project" value="TreeGrafter"/>
</dbReference>
<dbReference type="Pfam" id="PF01523">
    <property type="entry name" value="PmbA_TldD_1st"/>
    <property type="match status" value="1"/>
</dbReference>
<feature type="domain" description="Metalloprotease TldD/E C-terminal" evidence="6">
    <location>
        <begin position="256"/>
        <end position="483"/>
    </location>
</feature>
<sequence length="487" mass="51602">MPIGVFAKDSYDRPVEAHRPSAVQQQRFSMLHQLAAKAQASNAEVVLRWHANETLAMTMRKGVLLANQSARASGVSARVFSKGAFGFAALPDGPVDAIDRALALAAENAELAPRAKASPLAPVAPGCGSFDHRRAGRAKFTAAERIDLFRALDAAIATKYPDLVSRDLNLTAFCSEKALATSGGAKTFSAAPQVIFNISLALEASDGIVDLYDSLGGFGEIEDHLHDTDALLARIDALYADLRQKAEGAFCEAGPHDVVLDSNVAGILAHEAVGHTCEADLVLAGSVAGDRLGEKVASEKITLGDFSGRGPDGRSSFAIHVDDEGASCEDVLLIDKGVLKNFLHNRDTAQRLGAAPAGNARAFAFSDEPIIRMRNTCILPGDDRLDDMIGAVEHGYYFRRATNGQADLTGEFMFGVNCGREIRDGKLGRALRDTTISGVAFDMLQSVTHVGDTLSWSPSGWCGKKQPITVGMGGPAIKCRINVGGRS</sequence>
<keyword evidence="8" id="KW-1185">Reference proteome</keyword>
<keyword evidence="2" id="KW-0645">Protease</keyword>
<dbReference type="InterPro" id="IPR002510">
    <property type="entry name" value="Metalloprtase-TldD/E_N"/>
</dbReference>
<dbReference type="SUPFAM" id="SSF111283">
    <property type="entry name" value="Putative modulator of DNA gyrase, PmbA/TldD"/>
    <property type="match status" value="1"/>
</dbReference>
<dbReference type="PANTHER" id="PTHR30624:SF0">
    <property type="entry name" value="METALLOPROTEASE SLR0863"/>
    <property type="match status" value="1"/>
</dbReference>
<reference evidence="7 8" key="1">
    <citation type="journal article" date="2018" name="Arch. Microbiol.">
        <title>New insights into the metabolic potential of the phototrophic purple bacterium Rhodopila globiformis DSM 161(T) from its draft genome sequence and evidence for a vanadium-dependent nitrogenase.</title>
        <authorList>
            <person name="Imhoff J.F."/>
            <person name="Rahn T."/>
            <person name="Kunzel S."/>
            <person name="Neulinger S.C."/>
        </authorList>
    </citation>
    <scope>NUCLEOTIDE SEQUENCE [LARGE SCALE GENOMIC DNA]</scope>
    <source>
        <strain evidence="7 8">DSM 16996</strain>
    </source>
</reference>
<evidence type="ECO:0008006" key="9">
    <source>
        <dbReference type="Google" id="ProtNLM"/>
    </source>
</evidence>
<dbReference type="InterPro" id="IPR045569">
    <property type="entry name" value="Metalloprtase-TldD/E_C"/>
</dbReference>
<dbReference type="PANTHER" id="PTHR30624">
    <property type="entry name" value="UNCHARACTERIZED PROTEIN TLDD AND PMBA"/>
    <property type="match status" value="1"/>
</dbReference>
<evidence type="ECO:0000256" key="4">
    <source>
        <dbReference type="ARBA" id="ARBA00023049"/>
    </source>
</evidence>
<dbReference type="Proteomes" id="UP000239089">
    <property type="component" value="Unassembled WGS sequence"/>
</dbReference>
<dbReference type="InterPro" id="IPR035068">
    <property type="entry name" value="TldD/PmbA_N"/>
</dbReference>
<evidence type="ECO:0000259" key="6">
    <source>
        <dbReference type="Pfam" id="PF19289"/>
    </source>
</evidence>
<evidence type="ECO:0000313" key="7">
    <source>
        <dbReference type="EMBL" id="PPQ27249.1"/>
    </source>
</evidence>
<dbReference type="Gene3D" id="3.30.2290.10">
    <property type="entry name" value="PmbA/TldD superfamily"/>
    <property type="match status" value="1"/>
</dbReference>
<comment type="caution">
    <text evidence="7">The sequence shown here is derived from an EMBL/GenBank/DDBJ whole genome shotgun (WGS) entry which is preliminary data.</text>
</comment>
<keyword evidence="4" id="KW-0482">Metalloprotease</keyword>
<evidence type="ECO:0000256" key="3">
    <source>
        <dbReference type="ARBA" id="ARBA00022801"/>
    </source>
</evidence>
<dbReference type="InterPro" id="IPR051463">
    <property type="entry name" value="Peptidase_U62_metallo"/>
</dbReference>
<dbReference type="Pfam" id="PF19289">
    <property type="entry name" value="PmbA_TldD_3rd"/>
    <property type="match status" value="1"/>
</dbReference>
<evidence type="ECO:0000259" key="5">
    <source>
        <dbReference type="Pfam" id="PF01523"/>
    </source>
</evidence>
<dbReference type="InterPro" id="IPR036059">
    <property type="entry name" value="TldD/PmbA_sf"/>
</dbReference>
<comment type="similarity">
    <text evidence="1">Belongs to the peptidase U62 family.</text>
</comment>
<protein>
    <recommendedName>
        <fullName evidence="9">Peptidase</fullName>
    </recommendedName>
</protein>
<dbReference type="AlphaFoldDB" id="A0A2S6MY30"/>
<name>A0A2S6MY30_9HYPH</name>